<dbReference type="EMBL" id="CP007142">
    <property type="protein sequence ID" value="AJQ95559.1"/>
    <property type="molecule type" value="Genomic_DNA"/>
</dbReference>
<dbReference type="Gene3D" id="1.10.3720.10">
    <property type="entry name" value="MetI-like"/>
    <property type="match status" value="1"/>
</dbReference>
<evidence type="ECO:0000256" key="2">
    <source>
        <dbReference type="ARBA" id="ARBA00022448"/>
    </source>
</evidence>
<feature type="transmembrane region" description="Helical" evidence="7">
    <location>
        <begin position="156"/>
        <end position="174"/>
    </location>
</feature>
<gene>
    <name evidence="9" type="ORF">YC6258_03523</name>
</gene>
<dbReference type="AlphaFoldDB" id="A0A0C5VYS2"/>
<feature type="transmembrane region" description="Helical" evidence="7">
    <location>
        <begin position="86"/>
        <end position="112"/>
    </location>
</feature>
<comment type="subcellular location">
    <subcellularLocation>
        <location evidence="1 7">Cell membrane</location>
        <topology evidence="1 7">Multi-pass membrane protein</topology>
    </subcellularLocation>
</comment>
<dbReference type="KEGG" id="gsn:YC6258_03523"/>
<evidence type="ECO:0000256" key="5">
    <source>
        <dbReference type="ARBA" id="ARBA00022989"/>
    </source>
</evidence>
<protein>
    <submittedName>
        <fullName evidence="9">ABC-type sugar transport system, permease component</fullName>
    </submittedName>
</protein>
<keyword evidence="6 7" id="KW-0472">Membrane</keyword>
<accession>A0A0C5VYS2</accession>
<feature type="transmembrane region" description="Helical" evidence="7">
    <location>
        <begin position="124"/>
        <end position="150"/>
    </location>
</feature>
<feature type="domain" description="ABC transmembrane type-1" evidence="8">
    <location>
        <begin position="87"/>
        <end position="277"/>
    </location>
</feature>
<reference evidence="9 10" key="1">
    <citation type="submission" date="2014-01" db="EMBL/GenBank/DDBJ databases">
        <title>Full genme sequencing of cellulolytic bacterium Gynuella sunshinyii YC6258T gen. nov., sp. nov.</title>
        <authorList>
            <person name="Khan H."/>
            <person name="Chung E.J."/>
            <person name="Chung Y.R."/>
        </authorList>
    </citation>
    <scope>NUCLEOTIDE SEQUENCE [LARGE SCALE GENOMIC DNA]</scope>
    <source>
        <strain evidence="9 10">YC6258</strain>
    </source>
</reference>
<sequence>MTGRFQSRISKWLQRQTPSSLFWWLVKYVTLLFAAMAVLVPPYAVVVTSFKTKEEYLATGAMVSPQNWFNFENYLTVFQQGHLGLAFLNTVIILISTLVIVVVMGTMVAYIVSRFEFRGRSVVLMAYIVAMVVPYVTTQVATFEIIRGLGLINNKLSLILLYSGVDVVTIYIYLQFARNIPKELDEAAIMEGAGYFTIYRKVIFPLLWPATATVVILKSIMIYNDFYLPFLYLTDQDQKTVSTVLYGFTNLFGTNYAEISAGIVLIVIPSLILFFVMQKQIFNGVTHGSVKG</sequence>
<evidence type="ECO:0000256" key="6">
    <source>
        <dbReference type="ARBA" id="ARBA00023136"/>
    </source>
</evidence>
<evidence type="ECO:0000256" key="4">
    <source>
        <dbReference type="ARBA" id="ARBA00022692"/>
    </source>
</evidence>
<organism evidence="9 10">
    <name type="scientific">Gynuella sunshinyii YC6258</name>
    <dbReference type="NCBI Taxonomy" id="1445510"/>
    <lineage>
        <taxon>Bacteria</taxon>
        <taxon>Pseudomonadati</taxon>
        <taxon>Pseudomonadota</taxon>
        <taxon>Gammaproteobacteria</taxon>
        <taxon>Oceanospirillales</taxon>
        <taxon>Saccharospirillaceae</taxon>
        <taxon>Gynuella</taxon>
    </lineage>
</organism>
<feature type="transmembrane region" description="Helical" evidence="7">
    <location>
        <begin position="259"/>
        <end position="277"/>
    </location>
</feature>
<comment type="similarity">
    <text evidence="7">Belongs to the binding-protein-dependent transport system permease family.</text>
</comment>
<dbReference type="SUPFAM" id="SSF161098">
    <property type="entry name" value="MetI-like"/>
    <property type="match status" value="1"/>
</dbReference>
<evidence type="ECO:0000256" key="1">
    <source>
        <dbReference type="ARBA" id="ARBA00004651"/>
    </source>
</evidence>
<evidence type="ECO:0000259" key="8">
    <source>
        <dbReference type="PROSITE" id="PS50928"/>
    </source>
</evidence>
<keyword evidence="10" id="KW-1185">Reference proteome</keyword>
<dbReference type="GO" id="GO:0055085">
    <property type="term" value="P:transmembrane transport"/>
    <property type="evidence" value="ECO:0007669"/>
    <property type="project" value="InterPro"/>
</dbReference>
<name>A0A0C5VYS2_9GAMM</name>
<evidence type="ECO:0000313" key="9">
    <source>
        <dbReference type="EMBL" id="AJQ95559.1"/>
    </source>
</evidence>
<keyword evidence="2 7" id="KW-0813">Transport</keyword>
<keyword evidence="9" id="KW-0762">Sugar transport</keyword>
<proteinExistence type="inferred from homology"/>
<dbReference type="OrthoDB" id="9815445at2"/>
<dbReference type="Proteomes" id="UP000032266">
    <property type="component" value="Chromosome"/>
</dbReference>
<keyword evidence="5 7" id="KW-1133">Transmembrane helix</keyword>
<dbReference type="PANTHER" id="PTHR43744">
    <property type="entry name" value="ABC TRANSPORTER PERMEASE PROTEIN MG189-RELATED-RELATED"/>
    <property type="match status" value="1"/>
</dbReference>
<evidence type="ECO:0000313" key="10">
    <source>
        <dbReference type="Proteomes" id="UP000032266"/>
    </source>
</evidence>
<dbReference type="InterPro" id="IPR000515">
    <property type="entry name" value="MetI-like"/>
</dbReference>
<keyword evidence="4 7" id="KW-0812">Transmembrane</keyword>
<dbReference type="PROSITE" id="PS50928">
    <property type="entry name" value="ABC_TM1"/>
    <property type="match status" value="1"/>
</dbReference>
<evidence type="ECO:0000256" key="7">
    <source>
        <dbReference type="RuleBase" id="RU363032"/>
    </source>
</evidence>
<evidence type="ECO:0000256" key="3">
    <source>
        <dbReference type="ARBA" id="ARBA00022475"/>
    </source>
</evidence>
<dbReference type="InterPro" id="IPR035906">
    <property type="entry name" value="MetI-like_sf"/>
</dbReference>
<feature type="transmembrane region" description="Helical" evidence="7">
    <location>
        <begin position="202"/>
        <end position="223"/>
    </location>
</feature>
<dbReference type="PANTHER" id="PTHR43744:SF3">
    <property type="entry name" value="LACTOSE TRANSPORT SYSTEM PERMEASE PROTEIN LACG"/>
    <property type="match status" value="1"/>
</dbReference>
<dbReference type="Pfam" id="PF00528">
    <property type="entry name" value="BPD_transp_1"/>
    <property type="match status" value="1"/>
</dbReference>
<feature type="transmembrane region" description="Helical" evidence="7">
    <location>
        <begin position="21"/>
        <end position="44"/>
    </location>
</feature>
<dbReference type="RefSeq" id="WP_044617818.1">
    <property type="nucleotide sequence ID" value="NZ_CP007142.1"/>
</dbReference>
<dbReference type="STRING" id="1445510.YC6258_03523"/>
<dbReference type="HOGENOM" id="CLU_016047_1_2_6"/>
<dbReference type="CDD" id="cd06261">
    <property type="entry name" value="TM_PBP2"/>
    <property type="match status" value="1"/>
</dbReference>
<keyword evidence="3" id="KW-1003">Cell membrane</keyword>
<dbReference type="GO" id="GO:0005886">
    <property type="term" value="C:plasma membrane"/>
    <property type="evidence" value="ECO:0007669"/>
    <property type="project" value="UniProtKB-SubCell"/>
</dbReference>